<evidence type="ECO:0000256" key="1">
    <source>
        <dbReference type="ARBA" id="ARBA00006328"/>
    </source>
</evidence>
<dbReference type="OrthoDB" id="3358371at2759"/>
<dbReference type="Proteomes" id="UP000092177">
    <property type="component" value="Chromosome 6"/>
</dbReference>
<dbReference type="SUPFAM" id="SSF51735">
    <property type="entry name" value="NAD(P)-binding Rossmann-fold domains"/>
    <property type="match status" value="1"/>
</dbReference>
<dbReference type="CDD" id="cd05251">
    <property type="entry name" value="NmrA_like_SDR_a"/>
    <property type="match status" value="1"/>
</dbReference>
<dbReference type="GeneID" id="28868572"/>
<evidence type="ECO:0000313" key="4">
    <source>
        <dbReference type="EMBL" id="OBR07970.1"/>
    </source>
</evidence>
<proteinExistence type="inferred from homology"/>
<dbReference type="Gene3D" id="3.40.50.720">
    <property type="entry name" value="NAD(P)-binding Rossmann-like Domain"/>
    <property type="match status" value="1"/>
</dbReference>
<keyword evidence="5" id="KW-1185">Reference proteome</keyword>
<dbReference type="EMBL" id="LTAN01000006">
    <property type="protein sequence ID" value="OBR07970.1"/>
    <property type="molecule type" value="Genomic_DNA"/>
</dbReference>
<sequence length="334" mass="36718">MSSKLIVICGVTGNQGQSVAEVFLKEAGWKVRGITRDATKPDSVALASKGVEVVEGDLNDVETLKSAFRGASVIFGNTIFPIAMAVTSSPQLRPNQSLPEWCYELEVQQGKNLVDAAAEVDSLEVFVWSTLSAAQKWSAGKYKNIFHFDSKAAVVEYIESAYPDLFKKTSLLEMGLFMTNWKMGEVNIPWKKATILREDGTMVLRMPGSGAQPIPHVLVDETGLYVKALVQAPPATHLLACSELMTWPEYVKLWSKTLGVPAVFERFTLDDMDKLGPGGFGIEIGEMHAYAMEFGYWGGDPSIVLPADLGLEGRTTSVEDYIKREDWSELLARP</sequence>
<dbReference type="Gene3D" id="3.90.25.10">
    <property type="entry name" value="UDP-galactose 4-epimerase, domain 1"/>
    <property type="match status" value="1"/>
</dbReference>
<dbReference type="KEGG" id="chig:CH63R_09491"/>
<gene>
    <name evidence="4" type="ORF">CH63R_09491</name>
</gene>
<evidence type="ECO:0000256" key="2">
    <source>
        <dbReference type="ARBA" id="ARBA00022857"/>
    </source>
</evidence>
<reference evidence="5" key="1">
    <citation type="journal article" date="2017" name="BMC Genomics">
        <title>Gapless genome assembly of Colletotrichum higginsianum reveals chromosome structure and association of transposable elements with secondary metabolite gene clusters.</title>
        <authorList>
            <person name="Dallery J.-F."/>
            <person name="Lapalu N."/>
            <person name="Zampounis A."/>
            <person name="Pigne S."/>
            <person name="Luyten I."/>
            <person name="Amselem J."/>
            <person name="Wittenberg A.H.J."/>
            <person name="Zhou S."/>
            <person name="de Queiroz M.V."/>
            <person name="Robin G.P."/>
            <person name="Auger A."/>
            <person name="Hainaut M."/>
            <person name="Henrissat B."/>
            <person name="Kim K.-T."/>
            <person name="Lee Y.-H."/>
            <person name="Lespinet O."/>
            <person name="Schwartz D.C."/>
            <person name="Thon M.R."/>
            <person name="O'Connell R.J."/>
        </authorList>
    </citation>
    <scope>NUCLEOTIDE SEQUENCE [LARGE SCALE GENOMIC DNA]</scope>
    <source>
        <strain evidence="5">IMI 349063</strain>
    </source>
</reference>
<dbReference type="GO" id="GO:0005634">
    <property type="term" value="C:nucleus"/>
    <property type="evidence" value="ECO:0007669"/>
    <property type="project" value="TreeGrafter"/>
</dbReference>
<evidence type="ECO:0000313" key="5">
    <source>
        <dbReference type="Proteomes" id="UP000092177"/>
    </source>
</evidence>
<protein>
    <submittedName>
        <fullName evidence="4">NmrA-like family protein</fullName>
    </submittedName>
</protein>
<comment type="similarity">
    <text evidence="1">Belongs to the NmrA-type oxidoreductase family.</text>
</comment>
<name>A0A1B7Y7I5_COLHI</name>
<organism evidence="4 5">
    <name type="scientific">Colletotrichum higginsianum (strain IMI 349063)</name>
    <name type="common">Crucifer anthracnose fungus</name>
    <dbReference type="NCBI Taxonomy" id="759273"/>
    <lineage>
        <taxon>Eukaryota</taxon>
        <taxon>Fungi</taxon>
        <taxon>Dikarya</taxon>
        <taxon>Ascomycota</taxon>
        <taxon>Pezizomycotina</taxon>
        <taxon>Sordariomycetes</taxon>
        <taxon>Hypocreomycetidae</taxon>
        <taxon>Glomerellales</taxon>
        <taxon>Glomerellaceae</taxon>
        <taxon>Colletotrichum</taxon>
        <taxon>Colletotrichum destructivum species complex</taxon>
    </lineage>
</organism>
<dbReference type="PANTHER" id="PTHR42748">
    <property type="entry name" value="NITROGEN METABOLITE REPRESSION PROTEIN NMRA FAMILY MEMBER"/>
    <property type="match status" value="1"/>
</dbReference>
<dbReference type="InterPro" id="IPR051164">
    <property type="entry name" value="NmrA-like_oxidored"/>
</dbReference>
<accession>A0A1B7Y7I5</accession>
<dbReference type="InterPro" id="IPR008030">
    <property type="entry name" value="NmrA-like"/>
</dbReference>
<dbReference type="Pfam" id="PF05368">
    <property type="entry name" value="NmrA"/>
    <property type="match status" value="1"/>
</dbReference>
<dbReference type="AlphaFoldDB" id="A0A1B7Y7I5"/>
<comment type="caution">
    <text evidence="4">The sequence shown here is derived from an EMBL/GenBank/DDBJ whole genome shotgun (WGS) entry which is preliminary data.</text>
</comment>
<evidence type="ECO:0000259" key="3">
    <source>
        <dbReference type="Pfam" id="PF05368"/>
    </source>
</evidence>
<dbReference type="PANTHER" id="PTHR42748:SF26">
    <property type="entry name" value="NMRA-LIKE DOMAIN-CONTAINING PROTEIN"/>
    <property type="match status" value="1"/>
</dbReference>
<dbReference type="VEuPathDB" id="FungiDB:CH63R_09491"/>
<dbReference type="InterPro" id="IPR036291">
    <property type="entry name" value="NAD(P)-bd_dom_sf"/>
</dbReference>
<feature type="domain" description="NmrA-like" evidence="3">
    <location>
        <begin position="3"/>
        <end position="305"/>
    </location>
</feature>
<keyword evidence="2" id="KW-0521">NADP</keyword>
<dbReference type="RefSeq" id="XP_018156488.1">
    <property type="nucleotide sequence ID" value="XM_018304465.1"/>
</dbReference>